<keyword evidence="9" id="KW-0472">Membrane</keyword>
<evidence type="ECO:0000256" key="7">
    <source>
        <dbReference type="PROSITE-ProRule" id="PRU00533"/>
    </source>
</evidence>
<evidence type="ECO:0000256" key="8">
    <source>
        <dbReference type="RuleBase" id="RU361135"/>
    </source>
</evidence>
<dbReference type="PROSITE" id="PS00949">
    <property type="entry name" value="AUTOINDUCER_SYNTH_1"/>
    <property type="match status" value="1"/>
</dbReference>
<keyword evidence="2 7" id="KW-0673">Quorum sensing</keyword>
<dbReference type="GO" id="GO:0061579">
    <property type="term" value="F:N-acyl homoserine lactone synthase activity"/>
    <property type="evidence" value="ECO:0007669"/>
    <property type="project" value="UniProtKB-UniRule"/>
</dbReference>
<proteinExistence type="inferred from homology"/>
<evidence type="ECO:0000256" key="6">
    <source>
        <dbReference type="ARBA" id="ARBA00048576"/>
    </source>
</evidence>
<evidence type="ECO:0000313" key="12">
    <source>
        <dbReference type="Proteomes" id="UP000188543"/>
    </source>
</evidence>
<dbReference type="EMBL" id="MUTJ01000104">
    <property type="protein sequence ID" value="ONU75496.1"/>
    <property type="molecule type" value="Genomic_DNA"/>
</dbReference>
<dbReference type="Gene3D" id="3.40.630.30">
    <property type="match status" value="1"/>
</dbReference>
<dbReference type="GO" id="GO:0007165">
    <property type="term" value="P:signal transduction"/>
    <property type="evidence" value="ECO:0007669"/>
    <property type="project" value="TreeGrafter"/>
</dbReference>
<dbReference type="PROSITE" id="PS51187">
    <property type="entry name" value="AUTOINDUCER_SYNTH_2"/>
    <property type="match status" value="1"/>
</dbReference>
<sequence>MPSIFAGSFDDMPTTMHRRLGVFRYDVFVGRLGWQLPGADATSLTEWDQFDRGRTIHVVSVDQAQHICGCARLIPTTQPYLLQTLCAPSAALHLPRAPTVWELSRFAARCGANPTMRASTGMQLFPSILAIAASLGATCVIGAMTRAVARLYQRCGLALQLLDTAETADRPAYLIGAIEITRSTFTNLGCDAHALLGAVTWLGARHARVGLSTLAPPPETSGH</sequence>
<dbReference type="EMBL" id="MUTJ01000106">
    <property type="protein sequence ID" value="ONU74861.1"/>
    <property type="molecule type" value="Genomic_DNA"/>
</dbReference>
<dbReference type="InterPro" id="IPR001690">
    <property type="entry name" value="Autoind_synthase"/>
</dbReference>
<keyword evidence="4 8" id="KW-0949">S-adenosyl-L-methionine</keyword>
<dbReference type="OrthoDB" id="6023281at2"/>
<dbReference type="PANTHER" id="PTHR39322:SF1">
    <property type="entry name" value="ISOVALERYL-HOMOSERINE LACTONE SYNTHASE"/>
    <property type="match status" value="1"/>
</dbReference>
<comment type="similarity">
    <text evidence="7 8">Belongs to the autoinducer synthase family.</text>
</comment>
<keyword evidence="9" id="KW-1133">Transmembrane helix</keyword>
<dbReference type="GO" id="GO:0009372">
    <property type="term" value="P:quorum sensing"/>
    <property type="evidence" value="ECO:0007669"/>
    <property type="project" value="UniProtKB-UniRule"/>
</dbReference>
<keyword evidence="9" id="KW-0812">Transmembrane</keyword>
<evidence type="ECO:0000256" key="1">
    <source>
        <dbReference type="ARBA" id="ARBA00012340"/>
    </source>
</evidence>
<accession>A0A1V2VSB5</accession>
<feature type="transmembrane region" description="Helical" evidence="9">
    <location>
        <begin position="124"/>
        <end position="144"/>
    </location>
</feature>
<dbReference type="PANTHER" id="PTHR39322">
    <property type="entry name" value="ACYL-HOMOSERINE-LACTONE SYNTHASE"/>
    <property type="match status" value="1"/>
</dbReference>
<dbReference type="Proteomes" id="UP000188543">
    <property type="component" value="Unassembled WGS sequence"/>
</dbReference>
<dbReference type="RefSeq" id="WP_077020665.1">
    <property type="nucleotide sequence ID" value="NZ_CADETK010000008.1"/>
</dbReference>
<comment type="caution">
    <text evidence="10">The sequence shown here is derived from an EMBL/GenBank/DDBJ whole genome shotgun (WGS) entry which is preliminary data.</text>
</comment>
<dbReference type="EC" id="2.3.1.184" evidence="1 8"/>
<evidence type="ECO:0000256" key="4">
    <source>
        <dbReference type="ARBA" id="ARBA00022691"/>
    </source>
</evidence>
<organism evidence="10 12">
    <name type="scientific">Burkholderia cenocepacia</name>
    <dbReference type="NCBI Taxonomy" id="95486"/>
    <lineage>
        <taxon>Bacteria</taxon>
        <taxon>Pseudomonadati</taxon>
        <taxon>Pseudomonadota</taxon>
        <taxon>Betaproteobacteria</taxon>
        <taxon>Burkholderiales</taxon>
        <taxon>Burkholderiaceae</taxon>
        <taxon>Burkholderia</taxon>
        <taxon>Burkholderia cepacia complex</taxon>
    </lineage>
</organism>
<dbReference type="AlphaFoldDB" id="A0A1V2VSB5"/>
<evidence type="ECO:0000313" key="11">
    <source>
        <dbReference type="EMBL" id="ONU75496.1"/>
    </source>
</evidence>
<comment type="catalytic activity">
    <reaction evidence="6 8">
        <text>a fatty acyl-[ACP] + S-adenosyl-L-methionine = an N-acyl-L-homoserine lactone + S-methyl-5'-thioadenosine + holo-[ACP] + H(+)</text>
        <dbReference type="Rhea" id="RHEA:10096"/>
        <dbReference type="Rhea" id="RHEA-COMP:9685"/>
        <dbReference type="Rhea" id="RHEA-COMP:14125"/>
        <dbReference type="ChEBI" id="CHEBI:15378"/>
        <dbReference type="ChEBI" id="CHEBI:17509"/>
        <dbReference type="ChEBI" id="CHEBI:55474"/>
        <dbReference type="ChEBI" id="CHEBI:59789"/>
        <dbReference type="ChEBI" id="CHEBI:64479"/>
        <dbReference type="ChEBI" id="CHEBI:138651"/>
        <dbReference type="EC" id="2.3.1.184"/>
    </reaction>
</comment>
<evidence type="ECO:0000256" key="5">
    <source>
        <dbReference type="ARBA" id="ARBA00022929"/>
    </source>
</evidence>
<dbReference type="SUPFAM" id="SSF55729">
    <property type="entry name" value="Acyl-CoA N-acyltransferases (Nat)"/>
    <property type="match status" value="1"/>
</dbReference>
<dbReference type="InterPro" id="IPR016181">
    <property type="entry name" value="Acyl_CoA_acyltransferase"/>
</dbReference>
<gene>
    <name evidence="11" type="ORF">A8E72_35835</name>
    <name evidence="10" type="ORF">A8E72_36330</name>
</gene>
<name>A0A1V2VSB5_9BURK</name>
<protein>
    <recommendedName>
        <fullName evidence="1 8">Acyl-homoserine-lactone synthase</fullName>
        <ecNumber evidence="1 8">2.3.1.184</ecNumber>
    </recommendedName>
    <alternativeName>
        <fullName evidence="8">Autoinducer synthesis protein</fullName>
    </alternativeName>
</protein>
<evidence type="ECO:0000313" key="10">
    <source>
        <dbReference type="EMBL" id="ONU74861.1"/>
    </source>
</evidence>
<dbReference type="Pfam" id="PF00765">
    <property type="entry name" value="Autoind_synth"/>
    <property type="match status" value="1"/>
</dbReference>
<evidence type="ECO:0000256" key="2">
    <source>
        <dbReference type="ARBA" id="ARBA00022654"/>
    </source>
</evidence>
<evidence type="ECO:0000256" key="3">
    <source>
        <dbReference type="ARBA" id="ARBA00022679"/>
    </source>
</evidence>
<evidence type="ECO:0000256" key="9">
    <source>
        <dbReference type="SAM" id="Phobius"/>
    </source>
</evidence>
<keyword evidence="3 8" id="KW-0808">Transferase</keyword>
<dbReference type="PRINTS" id="PR01549">
    <property type="entry name" value="AUTOINDCRSYN"/>
</dbReference>
<reference evidence="10 12" key="1">
    <citation type="submission" date="2016-08" db="EMBL/GenBank/DDBJ databases">
        <authorList>
            <person name="Seilhamer J.J."/>
        </authorList>
    </citation>
    <scope>NUCLEOTIDE SEQUENCE [LARGE SCALE GENOMIC DNA]</scope>
    <source>
        <strain evidence="10 12">VC14762</strain>
    </source>
</reference>
<dbReference type="InterPro" id="IPR018311">
    <property type="entry name" value="Autoind_synth_CS"/>
</dbReference>
<keyword evidence="5 7" id="KW-0071">Autoinducer synthesis</keyword>